<accession>A0AAU9JGG8</accession>
<evidence type="ECO:0000313" key="2">
    <source>
        <dbReference type="Proteomes" id="UP001162131"/>
    </source>
</evidence>
<name>A0AAU9JGG8_9CILI</name>
<gene>
    <name evidence="1" type="ORF">BSTOLATCC_MIC38619</name>
</gene>
<dbReference type="Proteomes" id="UP001162131">
    <property type="component" value="Unassembled WGS sequence"/>
</dbReference>
<dbReference type="EMBL" id="CAJZBQ010000038">
    <property type="protein sequence ID" value="CAG9325358.1"/>
    <property type="molecule type" value="Genomic_DNA"/>
</dbReference>
<reference evidence="1" key="1">
    <citation type="submission" date="2021-09" db="EMBL/GenBank/DDBJ databases">
        <authorList>
            <consortium name="AG Swart"/>
            <person name="Singh M."/>
            <person name="Singh A."/>
            <person name="Seah K."/>
            <person name="Emmerich C."/>
        </authorList>
    </citation>
    <scope>NUCLEOTIDE SEQUENCE</scope>
    <source>
        <strain evidence="1">ATCC30299</strain>
    </source>
</reference>
<sequence>MHLVQRKLNKFIVIMERCSLFLENSKLSFKILCKKLIEKHPYQYEFNFIPLSDKQNHIEYHFEWKKINL</sequence>
<dbReference type="AlphaFoldDB" id="A0AAU9JGG8"/>
<organism evidence="1 2">
    <name type="scientific">Blepharisma stoltei</name>
    <dbReference type="NCBI Taxonomy" id="1481888"/>
    <lineage>
        <taxon>Eukaryota</taxon>
        <taxon>Sar</taxon>
        <taxon>Alveolata</taxon>
        <taxon>Ciliophora</taxon>
        <taxon>Postciliodesmatophora</taxon>
        <taxon>Heterotrichea</taxon>
        <taxon>Heterotrichida</taxon>
        <taxon>Blepharismidae</taxon>
        <taxon>Blepharisma</taxon>
    </lineage>
</organism>
<comment type="caution">
    <text evidence="1">The sequence shown here is derived from an EMBL/GenBank/DDBJ whole genome shotgun (WGS) entry which is preliminary data.</text>
</comment>
<protein>
    <submittedName>
        <fullName evidence="1">Uncharacterized protein</fullName>
    </submittedName>
</protein>
<proteinExistence type="predicted"/>
<keyword evidence="2" id="KW-1185">Reference proteome</keyword>
<evidence type="ECO:0000313" key="1">
    <source>
        <dbReference type="EMBL" id="CAG9325358.1"/>
    </source>
</evidence>